<protein>
    <recommendedName>
        <fullName evidence="3">CCHC-type domain-containing protein</fullName>
    </recommendedName>
</protein>
<dbReference type="GO" id="GO:0003676">
    <property type="term" value="F:nucleic acid binding"/>
    <property type="evidence" value="ECO:0007669"/>
    <property type="project" value="InterPro"/>
</dbReference>
<dbReference type="SUPFAM" id="SSF57756">
    <property type="entry name" value="Retrovirus zinc finger-like domains"/>
    <property type="match status" value="1"/>
</dbReference>
<dbReference type="OrthoDB" id="3863715at2759"/>
<name>A0A0L0FR82_9EUKA</name>
<gene>
    <name evidence="1" type="ORF">SARC_09066</name>
</gene>
<evidence type="ECO:0000313" key="2">
    <source>
        <dbReference type="Proteomes" id="UP000054560"/>
    </source>
</evidence>
<dbReference type="AlphaFoldDB" id="A0A0L0FR82"/>
<proteinExistence type="predicted"/>
<dbReference type="InterPro" id="IPR036875">
    <property type="entry name" value="Znf_CCHC_sf"/>
</dbReference>
<sequence length="153" mass="17616">MDKTKQALEEIRQRLLNVGECILDRYIICALMYGHPEDYRPLRTEVFKKDNENITTDDVYEMTLKYEGDNQIRTQPHLSGINAIRDEIEALKEHKPCLAFGLKGHNIYSCPTSVCHRCGVNDHMGKKCPVDRKTLICTQRDKPGHNADACLRK</sequence>
<organism evidence="1 2">
    <name type="scientific">Sphaeroforma arctica JP610</name>
    <dbReference type="NCBI Taxonomy" id="667725"/>
    <lineage>
        <taxon>Eukaryota</taxon>
        <taxon>Ichthyosporea</taxon>
        <taxon>Ichthyophonida</taxon>
        <taxon>Sphaeroforma</taxon>
    </lineage>
</organism>
<dbReference type="Proteomes" id="UP000054560">
    <property type="component" value="Unassembled WGS sequence"/>
</dbReference>
<dbReference type="EMBL" id="KQ242477">
    <property type="protein sequence ID" value="KNC78508.1"/>
    <property type="molecule type" value="Genomic_DNA"/>
</dbReference>
<evidence type="ECO:0000313" key="1">
    <source>
        <dbReference type="EMBL" id="KNC78508.1"/>
    </source>
</evidence>
<evidence type="ECO:0008006" key="3">
    <source>
        <dbReference type="Google" id="ProtNLM"/>
    </source>
</evidence>
<keyword evidence="2" id="KW-1185">Reference proteome</keyword>
<reference evidence="1 2" key="1">
    <citation type="submission" date="2011-02" db="EMBL/GenBank/DDBJ databases">
        <title>The Genome Sequence of Sphaeroforma arctica JP610.</title>
        <authorList>
            <consortium name="The Broad Institute Genome Sequencing Platform"/>
            <person name="Russ C."/>
            <person name="Cuomo C."/>
            <person name="Young S.K."/>
            <person name="Zeng Q."/>
            <person name="Gargeya S."/>
            <person name="Alvarado L."/>
            <person name="Berlin A."/>
            <person name="Chapman S.B."/>
            <person name="Chen Z."/>
            <person name="Freedman E."/>
            <person name="Gellesch M."/>
            <person name="Goldberg J."/>
            <person name="Griggs A."/>
            <person name="Gujja S."/>
            <person name="Heilman E."/>
            <person name="Heiman D."/>
            <person name="Howarth C."/>
            <person name="Mehta T."/>
            <person name="Neiman D."/>
            <person name="Pearson M."/>
            <person name="Roberts A."/>
            <person name="Saif S."/>
            <person name="Shea T."/>
            <person name="Shenoy N."/>
            <person name="Sisk P."/>
            <person name="Stolte C."/>
            <person name="Sykes S."/>
            <person name="White J."/>
            <person name="Yandava C."/>
            <person name="Burger G."/>
            <person name="Gray M.W."/>
            <person name="Holland P.W.H."/>
            <person name="King N."/>
            <person name="Lang F.B.F."/>
            <person name="Roger A.J."/>
            <person name="Ruiz-Trillo I."/>
            <person name="Haas B."/>
            <person name="Nusbaum C."/>
            <person name="Birren B."/>
        </authorList>
    </citation>
    <scope>NUCLEOTIDE SEQUENCE [LARGE SCALE GENOMIC DNA]</scope>
    <source>
        <strain evidence="1 2">JP610</strain>
    </source>
</reference>
<dbReference type="GeneID" id="25909570"/>
<dbReference type="RefSeq" id="XP_014152410.1">
    <property type="nucleotide sequence ID" value="XM_014296935.1"/>
</dbReference>
<dbReference type="GO" id="GO:0008270">
    <property type="term" value="F:zinc ion binding"/>
    <property type="evidence" value="ECO:0007669"/>
    <property type="project" value="InterPro"/>
</dbReference>
<accession>A0A0L0FR82</accession>